<evidence type="ECO:0000256" key="7">
    <source>
        <dbReference type="ARBA" id="ARBA00039055"/>
    </source>
</evidence>
<dbReference type="OrthoDB" id="2735536at2759"/>
<evidence type="ECO:0000256" key="9">
    <source>
        <dbReference type="ARBA" id="ARBA00039963"/>
    </source>
</evidence>
<comment type="pathway">
    <text evidence="1">Pigment biosynthesis; anthocyanin biosynthesis.</text>
</comment>
<comment type="catalytic activity">
    <reaction evidence="13">
        <text>a (2R,3S,4S)-leucoanthocyanidin + NADP(+) = a (2R,3R)-dihydroflavonol + NADPH + H(+)</text>
        <dbReference type="Rhea" id="RHEA:54444"/>
        <dbReference type="ChEBI" id="CHEBI:15378"/>
        <dbReference type="ChEBI" id="CHEBI:57783"/>
        <dbReference type="ChEBI" id="CHEBI:58349"/>
        <dbReference type="ChEBI" id="CHEBI:138176"/>
        <dbReference type="ChEBI" id="CHEBI:138188"/>
        <dbReference type="EC" id="1.1.1.219"/>
    </reaction>
</comment>
<evidence type="ECO:0000313" key="16">
    <source>
        <dbReference type="Proteomes" id="UP000325577"/>
    </source>
</evidence>
<dbReference type="PANTHER" id="PTHR10366">
    <property type="entry name" value="NAD DEPENDENT EPIMERASE/DEHYDRATASE"/>
    <property type="match status" value="1"/>
</dbReference>
<sequence length="283" mass="31089">MEGEKGAVCVTGGTGYVASWLIMKLLEKGYSVRATIRFNSDAECKKDISYLTNLPGASEKLSIFTADLNKPESFSEAIEGCTGVFHVAHPVDFIGKEPEEIIIKRAVEGTLGILNSCLNSKTVKRVVYTSSAATVMFKNKDQALTDESSWSDIDFYRSLNLMSTSYLVAKTKTEQAALEFAEKHGLNLVTLIPSLVVGPFICPNIPGSVYIGLAMILGKQELYRVLVNSNLVHIDDLASAHIFLLEYPNAEGRYICSSNEITIHKLSEFLSAKYPDFQIPNAE</sequence>
<keyword evidence="3" id="KW-0560">Oxidoreductase</keyword>
<evidence type="ECO:0000256" key="2">
    <source>
        <dbReference type="ARBA" id="ARBA00022857"/>
    </source>
</evidence>
<evidence type="ECO:0000256" key="3">
    <source>
        <dbReference type="ARBA" id="ARBA00023002"/>
    </source>
</evidence>
<dbReference type="Pfam" id="PF01370">
    <property type="entry name" value="Epimerase"/>
    <property type="match status" value="1"/>
</dbReference>
<evidence type="ECO:0000259" key="14">
    <source>
        <dbReference type="Pfam" id="PF01370"/>
    </source>
</evidence>
<evidence type="ECO:0000256" key="12">
    <source>
        <dbReference type="ARBA" id="ARBA00048870"/>
    </source>
</evidence>
<comment type="catalytic activity">
    <reaction evidence="12">
        <text>(2S)-flavan-4-ol + NADP(+) = (2S)-flavanone + NADPH + H(+)</text>
        <dbReference type="Rhea" id="RHEA:11228"/>
        <dbReference type="ChEBI" id="CHEBI:15378"/>
        <dbReference type="ChEBI" id="CHEBI:15605"/>
        <dbReference type="ChEBI" id="CHEBI:15606"/>
        <dbReference type="ChEBI" id="CHEBI:57783"/>
        <dbReference type="ChEBI" id="CHEBI:58349"/>
        <dbReference type="EC" id="1.1.1.234"/>
    </reaction>
</comment>
<evidence type="ECO:0000256" key="11">
    <source>
        <dbReference type="ARBA" id="ARBA00042831"/>
    </source>
</evidence>
<keyword evidence="2" id="KW-0521">NADP</keyword>
<dbReference type="EC" id="1.1.1.234" evidence="7"/>
<dbReference type="FunFam" id="3.40.50.720:FF:000085">
    <property type="entry name" value="Dihydroflavonol reductase"/>
    <property type="match status" value="1"/>
</dbReference>
<keyword evidence="4" id="KW-0284">Flavonoid biosynthesis</keyword>
<proteinExistence type="inferred from homology"/>
<dbReference type="CDD" id="cd08958">
    <property type="entry name" value="FR_SDR_e"/>
    <property type="match status" value="1"/>
</dbReference>
<evidence type="ECO:0000256" key="6">
    <source>
        <dbReference type="ARBA" id="ARBA00037100"/>
    </source>
</evidence>
<dbReference type="EC" id="1.1.1.219" evidence="8"/>
<dbReference type="GO" id="GO:0045552">
    <property type="term" value="F:dihydroflavanol 4-reductase activity"/>
    <property type="evidence" value="ECO:0007669"/>
    <property type="project" value="UniProtKB-EC"/>
</dbReference>
<name>A0A5J4ZF19_9ASTE</name>
<comment type="similarity">
    <text evidence="5">Belongs to the NAD(P)-dependent epimerase/dehydratase family. Dihydroflavonol-4-reductase subfamily.</text>
</comment>
<dbReference type="InterPro" id="IPR050425">
    <property type="entry name" value="NAD(P)_dehydrat-like"/>
</dbReference>
<comment type="function">
    <text evidence="6">Bifunctional enzyme involved in flavonoid metabolism.</text>
</comment>
<dbReference type="EMBL" id="CM018052">
    <property type="protein sequence ID" value="KAA8515931.1"/>
    <property type="molecule type" value="Genomic_DNA"/>
</dbReference>
<dbReference type="InterPro" id="IPR036291">
    <property type="entry name" value="NAD(P)-bd_dom_sf"/>
</dbReference>
<dbReference type="SUPFAM" id="SSF51735">
    <property type="entry name" value="NAD(P)-binding Rossmann-fold domains"/>
    <property type="match status" value="1"/>
</dbReference>
<dbReference type="GO" id="GO:0047890">
    <property type="term" value="F:flavanone 4-reductase activity"/>
    <property type="evidence" value="ECO:0007669"/>
    <property type="project" value="UniProtKB-EC"/>
</dbReference>
<evidence type="ECO:0000256" key="4">
    <source>
        <dbReference type="ARBA" id="ARBA00023241"/>
    </source>
</evidence>
<dbReference type="AlphaFoldDB" id="A0A5J4ZF19"/>
<dbReference type="GO" id="GO:0009813">
    <property type="term" value="P:flavonoid biosynthetic process"/>
    <property type="evidence" value="ECO:0007669"/>
    <property type="project" value="UniProtKB-KW"/>
</dbReference>
<dbReference type="PANTHER" id="PTHR10366:SF689">
    <property type="entry name" value="PROTEIN BRI1-5 ENHANCED 1"/>
    <property type="match status" value="1"/>
</dbReference>
<organism evidence="15 16">
    <name type="scientific">Nyssa sinensis</name>
    <dbReference type="NCBI Taxonomy" id="561372"/>
    <lineage>
        <taxon>Eukaryota</taxon>
        <taxon>Viridiplantae</taxon>
        <taxon>Streptophyta</taxon>
        <taxon>Embryophyta</taxon>
        <taxon>Tracheophyta</taxon>
        <taxon>Spermatophyta</taxon>
        <taxon>Magnoliopsida</taxon>
        <taxon>eudicotyledons</taxon>
        <taxon>Gunneridae</taxon>
        <taxon>Pentapetalae</taxon>
        <taxon>asterids</taxon>
        <taxon>Cornales</taxon>
        <taxon>Nyssaceae</taxon>
        <taxon>Nyssa</taxon>
    </lineage>
</organism>
<dbReference type="InterPro" id="IPR001509">
    <property type="entry name" value="Epimerase_deHydtase"/>
</dbReference>
<keyword evidence="16" id="KW-1185">Reference proteome</keyword>
<evidence type="ECO:0000256" key="10">
    <source>
        <dbReference type="ARBA" id="ARBA00042087"/>
    </source>
</evidence>
<evidence type="ECO:0000256" key="13">
    <source>
        <dbReference type="ARBA" id="ARBA00049132"/>
    </source>
</evidence>
<accession>A0A5J4ZF19</accession>
<gene>
    <name evidence="15" type="ORF">F0562_019110</name>
</gene>
<dbReference type="Proteomes" id="UP000325577">
    <property type="component" value="Linkage Group LG9"/>
</dbReference>
<evidence type="ECO:0000256" key="8">
    <source>
        <dbReference type="ARBA" id="ARBA00039057"/>
    </source>
</evidence>
<evidence type="ECO:0000256" key="5">
    <source>
        <dbReference type="ARBA" id="ARBA00023445"/>
    </source>
</evidence>
<feature type="domain" description="NAD-dependent epimerase/dehydratase" evidence="14">
    <location>
        <begin position="8"/>
        <end position="251"/>
    </location>
</feature>
<dbReference type="Gene3D" id="3.40.50.720">
    <property type="entry name" value="NAD(P)-binding Rossmann-like Domain"/>
    <property type="match status" value="1"/>
</dbReference>
<evidence type="ECO:0000256" key="1">
    <source>
        <dbReference type="ARBA" id="ARBA00004935"/>
    </source>
</evidence>
<protein>
    <recommendedName>
        <fullName evidence="9">Dihydroflavonol 4-reductase</fullName>
        <ecNumber evidence="8">1.1.1.219</ecNumber>
        <ecNumber evidence="7">1.1.1.234</ecNumber>
    </recommendedName>
    <alternativeName>
        <fullName evidence="11">Dihydrokaempferol 4-reductase</fullName>
    </alternativeName>
    <alternativeName>
        <fullName evidence="10">Flavanone 4-reductase</fullName>
    </alternativeName>
</protein>
<reference evidence="15 16" key="1">
    <citation type="submission" date="2019-09" db="EMBL/GenBank/DDBJ databases">
        <title>A chromosome-level genome assembly of the Chinese tupelo Nyssa sinensis.</title>
        <authorList>
            <person name="Yang X."/>
            <person name="Kang M."/>
            <person name="Yang Y."/>
            <person name="Xiong H."/>
            <person name="Wang M."/>
            <person name="Zhang Z."/>
            <person name="Wang Z."/>
            <person name="Wu H."/>
            <person name="Ma T."/>
            <person name="Liu J."/>
            <person name="Xi Z."/>
        </authorList>
    </citation>
    <scope>NUCLEOTIDE SEQUENCE [LARGE SCALE GENOMIC DNA]</scope>
    <source>
        <strain evidence="15">J267</strain>
        <tissue evidence="15">Leaf</tissue>
    </source>
</reference>
<evidence type="ECO:0000313" key="15">
    <source>
        <dbReference type="EMBL" id="KAA8515931.1"/>
    </source>
</evidence>